<dbReference type="InterPro" id="IPR013325">
    <property type="entry name" value="RNA_pol_sigma_r2"/>
</dbReference>
<dbReference type="RefSeq" id="WP_109568332.1">
    <property type="nucleotide sequence ID" value="NZ_CP029463.1"/>
</dbReference>
<dbReference type="KEGG" id="fse:DI487_02940"/>
<dbReference type="PANTHER" id="PTHR43133:SF46">
    <property type="entry name" value="RNA POLYMERASE SIGMA-70 FACTOR ECF SUBFAMILY"/>
    <property type="match status" value="1"/>
</dbReference>
<dbReference type="Proteomes" id="UP000245429">
    <property type="component" value="Chromosome"/>
</dbReference>
<keyword evidence="4" id="KW-0804">Transcription</keyword>
<dbReference type="InterPro" id="IPR039425">
    <property type="entry name" value="RNA_pol_sigma-70-like"/>
</dbReference>
<evidence type="ECO:0000259" key="5">
    <source>
        <dbReference type="Pfam" id="PF04542"/>
    </source>
</evidence>
<dbReference type="CDD" id="cd06171">
    <property type="entry name" value="Sigma70_r4"/>
    <property type="match status" value="1"/>
</dbReference>
<protein>
    <submittedName>
        <fullName evidence="7">RNA polymerase subunit sigma-70</fullName>
    </submittedName>
</protein>
<sequence>MKSKSTTDICNESIFSVFFESHIKTLRNFILYKFGNSNHAEDVSQEAFIKLWQNCKDVPLEKAKSYIYTIANNSSLNIIAHEKVKLSYMKDFSGLDKTNQSPEFILEENQFKDKLLTAIENLNETQRIAFLMHRIDGKKYKEIAEELDISVKAVEKRIHLALLELRKNIDNL</sequence>
<dbReference type="PANTHER" id="PTHR43133">
    <property type="entry name" value="RNA POLYMERASE ECF-TYPE SIGMA FACTO"/>
    <property type="match status" value="1"/>
</dbReference>
<evidence type="ECO:0000256" key="2">
    <source>
        <dbReference type="ARBA" id="ARBA00023015"/>
    </source>
</evidence>
<evidence type="ECO:0000259" key="6">
    <source>
        <dbReference type="Pfam" id="PF08281"/>
    </source>
</evidence>
<dbReference type="InterPro" id="IPR014284">
    <property type="entry name" value="RNA_pol_sigma-70_dom"/>
</dbReference>
<dbReference type="GO" id="GO:0006352">
    <property type="term" value="P:DNA-templated transcription initiation"/>
    <property type="evidence" value="ECO:0007669"/>
    <property type="project" value="InterPro"/>
</dbReference>
<comment type="similarity">
    <text evidence="1">Belongs to the sigma-70 factor family. ECF subfamily.</text>
</comment>
<accession>A0A2U8QSW3</accession>
<organism evidence="7 8">
    <name type="scientific">Flavobacterium sediminis</name>
    <dbReference type="NCBI Taxonomy" id="2201181"/>
    <lineage>
        <taxon>Bacteria</taxon>
        <taxon>Pseudomonadati</taxon>
        <taxon>Bacteroidota</taxon>
        <taxon>Flavobacteriia</taxon>
        <taxon>Flavobacteriales</taxon>
        <taxon>Flavobacteriaceae</taxon>
        <taxon>Flavobacterium</taxon>
    </lineage>
</organism>
<evidence type="ECO:0000256" key="1">
    <source>
        <dbReference type="ARBA" id="ARBA00010641"/>
    </source>
</evidence>
<evidence type="ECO:0000313" key="8">
    <source>
        <dbReference type="Proteomes" id="UP000245429"/>
    </source>
</evidence>
<dbReference type="GO" id="GO:0003677">
    <property type="term" value="F:DNA binding"/>
    <property type="evidence" value="ECO:0007669"/>
    <property type="project" value="InterPro"/>
</dbReference>
<evidence type="ECO:0000256" key="4">
    <source>
        <dbReference type="ARBA" id="ARBA00023163"/>
    </source>
</evidence>
<dbReference type="Gene3D" id="1.10.1740.10">
    <property type="match status" value="1"/>
</dbReference>
<dbReference type="NCBIfam" id="TIGR02937">
    <property type="entry name" value="sigma70-ECF"/>
    <property type="match status" value="1"/>
</dbReference>
<dbReference type="InterPro" id="IPR013249">
    <property type="entry name" value="RNA_pol_sigma70_r4_t2"/>
</dbReference>
<gene>
    <name evidence="7" type="ORF">DI487_02940</name>
</gene>
<dbReference type="EMBL" id="CP029463">
    <property type="protein sequence ID" value="AWM12924.1"/>
    <property type="molecule type" value="Genomic_DNA"/>
</dbReference>
<dbReference type="Pfam" id="PF08281">
    <property type="entry name" value="Sigma70_r4_2"/>
    <property type="match status" value="1"/>
</dbReference>
<dbReference type="OrthoDB" id="659855at2"/>
<proteinExistence type="inferred from homology"/>
<name>A0A2U8QSW3_9FLAO</name>
<keyword evidence="3" id="KW-0731">Sigma factor</keyword>
<keyword evidence="8" id="KW-1185">Reference proteome</keyword>
<keyword evidence="2" id="KW-0805">Transcription regulation</keyword>
<dbReference type="AlphaFoldDB" id="A0A2U8QSW3"/>
<dbReference type="InterPro" id="IPR013324">
    <property type="entry name" value="RNA_pol_sigma_r3/r4-like"/>
</dbReference>
<dbReference type="Gene3D" id="1.10.10.10">
    <property type="entry name" value="Winged helix-like DNA-binding domain superfamily/Winged helix DNA-binding domain"/>
    <property type="match status" value="1"/>
</dbReference>
<reference evidence="7 8" key="1">
    <citation type="submission" date="2018-05" db="EMBL/GenBank/DDBJ databases">
        <title>Flavobacterium sp. MEBiC07310.</title>
        <authorList>
            <person name="Baek K."/>
        </authorList>
    </citation>
    <scope>NUCLEOTIDE SEQUENCE [LARGE SCALE GENOMIC DNA]</scope>
    <source>
        <strain evidence="7 8">MEBiC07310</strain>
    </source>
</reference>
<feature type="domain" description="RNA polymerase sigma factor 70 region 4 type 2" evidence="6">
    <location>
        <begin position="113"/>
        <end position="165"/>
    </location>
</feature>
<dbReference type="GO" id="GO:0016987">
    <property type="term" value="F:sigma factor activity"/>
    <property type="evidence" value="ECO:0007669"/>
    <property type="project" value="UniProtKB-KW"/>
</dbReference>
<dbReference type="Pfam" id="PF04542">
    <property type="entry name" value="Sigma70_r2"/>
    <property type="match status" value="1"/>
</dbReference>
<feature type="domain" description="RNA polymerase sigma-70 region 2" evidence="5">
    <location>
        <begin position="18"/>
        <end position="79"/>
    </location>
</feature>
<dbReference type="InterPro" id="IPR036388">
    <property type="entry name" value="WH-like_DNA-bd_sf"/>
</dbReference>
<dbReference type="SUPFAM" id="SSF88946">
    <property type="entry name" value="Sigma2 domain of RNA polymerase sigma factors"/>
    <property type="match status" value="1"/>
</dbReference>
<evidence type="ECO:0000256" key="3">
    <source>
        <dbReference type="ARBA" id="ARBA00023082"/>
    </source>
</evidence>
<dbReference type="SUPFAM" id="SSF88659">
    <property type="entry name" value="Sigma3 and sigma4 domains of RNA polymerase sigma factors"/>
    <property type="match status" value="1"/>
</dbReference>
<dbReference type="InterPro" id="IPR007627">
    <property type="entry name" value="RNA_pol_sigma70_r2"/>
</dbReference>
<evidence type="ECO:0000313" key="7">
    <source>
        <dbReference type="EMBL" id="AWM12924.1"/>
    </source>
</evidence>